<dbReference type="GO" id="GO:0005524">
    <property type="term" value="F:ATP binding"/>
    <property type="evidence" value="ECO:0007669"/>
    <property type="project" value="UniProtKB-UniRule"/>
</dbReference>
<reference evidence="10 11" key="1">
    <citation type="submission" date="2020-10" db="EMBL/GenBank/DDBJ databases">
        <title>Pygocentrus nattereri (red-bellied piranha) genome, fPygNat1, primary haplotype.</title>
        <authorList>
            <person name="Myers G."/>
            <person name="Meyer A."/>
            <person name="Karagic N."/>
            <person name="Pippel M."/>
            <person name="Winkler S."/>
            <person name="Tracey A."/>
            <person name="Wood J."/>
            <person name="Formenti G."/>
            <person name="Howe K."/>
            <person name="Fedrigo O."/>
            <person name="Jarvis E.D."/>
        </authorList>
    </citation>
    <scope>NUCLEOTIDE SEQUENCE [LARGE SCALE GENOMIC DNA]</scope>
</reference>
<reference evidence="10" key="2">
    <citation type="submission" date="2025-08" db="UniProtKB">
        <authorList>
            <consortium name="Ensembl"/>
        </authorList>
    </citation>
    <scope>IDENTIFICATION</scope>
</reference>
<protein>
    <recommendedName>
        <fullName evidence="9">Protein kinase domain-containing protein</fullName>
    </recommendedName>
</protein>
<evidence type="ECO:0000256" key="2">
    <source>
        <dbReference type="ARBA" id="ARBA00022679"/>
    </source>
</evidence>
<evidence type="ECO:0000256" key="7">
    <source>
        <dbReference type="RuleBase" id="RU000304"/>
    </source>
</evidence>
<dbReference type="Proteomes" id="UP001501920">
    <property type="component" value="Chromosome 9"/>
</dbReference>
<evidence type="ECO:0000259" key="9">
    <source>
        <dbReference type="PROSITE" id="PS50011"/>
    </source>
</evidence>
<dbReference type="GO" id="GO:0004674">
    <property type="term" value="F:protein serine/threonine kinase activity"/>
    <property type="evidence" value="ECO:0007669"/>
    <property type="project" value="UniProtKB-KW"/>
</dbReference>
<evidence type="ECO:0000256" key="8">
    <source>
        <dbReference type="SAM" id="MobiDB-lite"/>
    </source>
</evidence>
<dbReference type="InterPro" id="IPR011009">
    <property type="entry name" value="Kinase-like_dom_sf"/>
</dbReference>
<keyword evidence="2" id="KW-0808">Transferase</keyword>
<dbReference type="Pfam" id="PF00069">
    <property type="entry name" value="Pkinase"/>
    <property type="match status" value="1"/>
</dbReference>
<keyword evidence="1 7" id="KW-0723">Serine/threonine-protein kinase</keyword>
<feature type="region of interest" description="Disordered" evidence="8">
    <location>
        <begin position="433"/>
        <end position="460"/>
    </location>
</feature>
<keyword evidence="4" id="KW-0418">Kinase</keyword>
<feature type="region of interest" description="Disordered" evidence="8">
    <location>
        <begin position="361"/>
        <end position="389"/>
    </location>
</feature>
<dbReference type="InterPro" id="IPR000719">
    <property type="entry name" value="Prot_kinase_dom"/>
</dbReference>
<dbReference type="PANTHER" id="PTHR24347">
    <property type="entry name" value="SERINE/THREONINE-PROTEIN KINASE"/>
    <property type="match status" value="1"/>
</dbReference>
<dbReference type="InterPro" id="IPR008271">
    <property type="entry name" value="Ser/Thr_kinase_AS"/>
</dbReference>
<feature type="domain" description="Protein kinase" evidence="9">
    <location>
        <begin position="44"/>
        <end position="296"/>
    </location>
</feature>
<evidence type="ECO:0000313" key="11">
    <source>
        <dbReference type="Proteomes" id="UP001501920"/>
    </source>
</evidence>
<dbReference type="SUPFAM" id="SSF56112">
    <property type="entry name" value="Protein kinase-like (PK-like)"/>
    <property type="match status" value="1"/>
</dbReference>
<dbReference type="PROSITE" id="PS50011">
    <property type="entry name" value="PROTEIN_KINASE_DOM"/>
    <property type="match status" value="1"/>
</dbReference>
<evidence type="ECO:0000313" key="10">
    <source>
        <dbReference type="Ensembl" id="ENSPNAP00000015368.2"/>
    </source>
</evidence>
<keyword evidence="3 6" id="KW-0547">Nucleotide-binding</keyword>
<evidence type="ECO:0000256" key="6">
    <source>
        <dbReference type="PROSITE-ProRule" id="PRU10141"/>
    </source>
</evidence>
<dbReference type="PROSITE" id="PS00108">
    <property type="entry name" value="PROTEIN_KINASE_ST"/>
    <property type="match status" value="1"/>
</dbReference>
<sequence>MAPGIFGNLLASNKEVPAKTTGEMGHKTADNGWKRNIDNIREVFDFMEVLGSGASSEVFMVKEKNTGRKYAMKCVVKKNRNTSLENEIAVLKRIKHENIVALEDFYESQTHYYLVMQLVSGGELFDRLLNQGMFSEKDASLVIKEVLEGVNYLHKNGIVHRDLKLENLLYYSQDDNSKIMITDFGLSKIEDNGIMSTTCGTPGYVAPEVLGQKPYSKAVDCWSIGVITYILLCGYPPFYEDSEILLFSKIKKAEYEFESPFWDDISESAKDFIRNMMQKNPKLRYTTDQALRHPWIIGKTARSQDIYQSVSVQIQKNFAKSKWKQAFNATVAINHMKKLQLAHYEASVKQSQALTQLPDITVSSTSSPEALRKSLVPETPEPNSNLPMHHMTVPTVPTDTKFLYQPPKVCHRETAHAGTLTVAEKGKHVYHSEPANLNGYGKRGTSRSGEKFQTGVCSVM</sequence>
<evidence type="ECO:0000256" key="3">
    <source>
        <dbReference type="ARBA" id="ARBA00022741"/>
    </source>
</evidence>
<comment type="similarity">
    <text evidence="7">Belongs to the protein kinase superfamily.</text>
</comment>
<name>A0A3B4CVJ6_PYGNA</name>
<evidence type="ECO:0000256" key="1">
    <source>
        <dbReference type="ARBA" id="ARBA00022527"/>
    </source>
</evidence>
<keyword evidence="11" id="KW-1185">Reference proteome</keyword>
<keyword evidence="5 6" id="KW-0067">ATP-binding</keyword>
<evidence type="ECO:0000256" key="4">
    <source>
        <dbReference type="ARBA" id="ARBA00022777"/>
    </source>
</evidence>
<accession>A0A3B4CVJ6</accession>
<proteinExistence type="inferred from homology"/>
<organism evidence="10 11">
    <name type="scientific">Pygocentrus nattereri</name>
    <name type="common">Red-bellied piranha</name>
    <dbReference type="NCBI Taxonomy" id="42514"/>
    <lineage>
        <taxon>Eukaryota</taxon>
        <taxon>Metazoa</taxon>
        <taxon>Chordata</taxon>
        <taxon>Craniata</taxon>
        <taxon>Vertebrata</taxon>
        <taxon>Euteleostomi</taxon>
        <taxon>Actinopterygii</taxon>
        <taxon>Neopterygii</taxon>
        <taxon>Teleostei</taxon>
        <taxon>Ostariophysi</taxon>
        <taxon>Characiformes</taxon>
        <taxon>Characoidei</taxon>
        <taxon>Pygocentrus</taxon>
    </lineage>
</organism>
<dbReference type="PROSITE" id="PS00107">
    <property type="entry name" value="PROTEIN_KINASE_ATP"/>
    <property type="match status" value="1"/>
</dbReference>
<dbReference type="FunFam" id="1.10.510.10:FF:000026">
    <property type="entry name" value="Calcium/calmodulin-dependent protein kinase type 1"/>
    <property type="match status" value="1"/>
</dbReference>
<dbReference type="Ensembl" id="ENSPNAT00000037688.2">
    <property type="protein sequence ID" value="ENSPNAP00000015368.2"/>
    <property type="gene ID" value="ENSPNAG00000021401.2"/>
</dbReference>
<feature type="binding site" evidence="6">
    <location>
        <position position="78"/>
    </location>
    <ligand>
        <name>ATP</name>
        <dbReference type="ChEBI" id="CHEBI:30616"/>
    </ligand>
</feature>
<dbReference type="InterPro" id="IPR017441">
    <property type="entry name" value="Protein_kinase_ATP_BS"/>
</dbReference>
<evidence type="ECO:0000256" key="5">
    <source>
        <dbReference type="ARBA" id="ARBA00022840"/>
    </source>
</evidence>
<dbReference type="Gene3D" id="3.30.200.20">
    <property type="entry name" value="Phosphorylase Kinase, domain 1"/>
    <property type="match status" value="1"/>
</dbReference>
<dbReference type="Gene3D" id="1.10.510.10">
    <property type="entry name" value="Transferase(Phosphotransferase) domain 1"/>
    <property type="match status" value="1"/>
</dbReference>
<dbReference type="AlphaFoldDB" id="A0A3B4CVJ6"/>
<reference evidence="10" key="3">
    <citation type="submission" date="2025-09" db="UniProtKB">
        <authorList>
            <consortium name="Ensembl"/>
        </authorList>
    </citation>
    <scope>IDENTIFICATION</scope>
</reference>
<dbReference type="SMART" id="SM00220">
    <property type="entry name" value="S_TKc"/>
    <property type="match status" value="1"/>
</dbReference>
<dbReference type="GeneTree" id="ENSGT00940000156872"/>